<name>A0AAW1RKE8_9CHLO</name>
<evidence type="ECO:0000313" key="1">
    <source>
        <dbReference type="EMBL" id="KAK9834213.1"/>
    </source>
</evidence>
<dbReference type="Proteomes" id="UP001485043">
    <property type="component" value="Unassembled WGS sequence"/>
</dbReference>
<proteinExistence type="predicted"/>
<dbReference type="EMBL" id="JALJOV010002126">
    <property type="protein sequence ID" value="KAK9834213.1"/>
    <property type="molecule type" value="Genomic_DNA"/>
</dbReference>
<protein>
    <submittedName>
        <fullName evidence="1">Uncharacterized protein</fullName>
    </submittedName>
</protein>
<comment type="caution">
    <text evidence="1">The sequence shown here is derived from an EMBL/GenBank/DDBJ whole genome shotgun (WGS) entry which is preliminary data.</text>
</comment>
<keyword evidence="2" id="KW-1185">Reference proteome</keyword>
<accession>A0AAW1RKE8</accession>
<gene>
    <name evidence="1" type="ORF">WJX84_009612</name>
</gene>
<dbReference type="AlphaFoldDB" id="A0AAW1RKE8"/>
<organism evidence="1 2">
    <name type="scientific">Apatococcus fuscideae</name>
    <dbReference type="NCBI Taxonomy" id="2026836"/>
    <lineage>
        <taxon>Eukaryota</taxon>
        <taxon>Viridiplantae</taxon>
        <taxon>Chlorophyta</taxon>
        <taxon>core chlorophytes</taxon>
        <taxon>Trebouxiophyceae</taxon>
        <taxon>Chlorellales</taxon>
        <taxon>Chlorellaceae</taxon>
        <taxon>Apatococcus</taxon>
    </lineage>
</organism>
<sequence length="121" mass="13178">MPKAVSQRRLLEVNPHQSSVGSAKQLHVIADSEDLQHGRRLQAHIPLCLAQERDYQGQRPAGCFLASSCRPGTPSGYCYGGTSCSPVRCSYPSEPEASTLTTLQARHSKIFKVEHSISSQA</sequence>
<evidence type="ECO:0000313" key="2">
    <source>
        <dbReference type="Proteomes" id="UP001485043"/>
    </source>
</evidence>
<reference evidence="1 2" key="1">
    <citation type="journal article" date="2024" name="Nat. Commun.">
        <title>Phylogenomics reveals the evolutionary origins of lichenization in chlorophyte algae.</title>
        <authorList>
            <person name="Puginier C."/>
            <person name="Libourel C."/>
            <person name="Otte J."/>
            <person name="Skaloud P."/>
            <person name="Haon M."/>
            <person name="Grisel S."/>
            <person name="Petersen M."/>
            <person name="Berrin J.G."/>
            <person name="Delaux P.M."/>
            <person name="Dal Grande F."/>
            <person name="Keller J."/>
        </authorList>
    </citation>
    <scope>NUCLEOTIDE SEQUENCE [LARGE SCALE GENOMIC DNA]</scope>
    <source>
        <strain evidence="1 2">SAG 2523</strain>
    </source>
</reference>